<accession>M1DH89</accession>
<organism evidence="1 2">
    <name type="scientific">Solanum tuberosum</name>
    <name type="common">Potato</name>
    <dbReference type="NCBI Taxonomy" id="4113"/>
    <lineage>
        <taxon>Eukaryota</taxon>
        <taxon>Viridiplantae</taxon>
        <taxon>Streptophyta</taxon>
        <taxon>Embryophyta</taxon>
        <taxon>Tracheophyta</taxon>
        <taxon>Spermatophyta</taxon>
        <taxon>Magnoliopsida</taxon>
        <taxon>eudicotyledons</taxon>
        <taxon>Gunneridae</taxon>
        <taxon>Pentapetalae</taxon>
        <taxon>asterids</taxon>
        <taxon>lamiids</taxon>
        <taxon>Solanales</taxon>
        <taxon>Solanaceae</taxon>
        <taxon>Solanoideae</taxon>
        <taxon>Solaneae</taxon>
        <taxon>Solanum</taxon>
    </lineage>
</organism>
<proteinExistence type="predicted"/>
<sequence>MAADESEAETDEEKIDLQDAEVCDDLADREGVKFETARQASLKDTTMAGPSGAGGTIDVTPGLEAQHCLSSSVPSLEGENQFGKTKEQSACRRVVSRCSVGSPKVTELEDTEGKGKKVMELTKGWIAELIGEPDLLR</sequence>
<dbReference type="AlphaFoldDB" id="M1DH89"/>
<protein>
    <submittedName>
        <fullName evidence="1">Uncharacterized protein</fullName>
    </submittedName>
</protein>
<reference evidence="1" key="2">
    <citation type="submission" date="2015-06" db="UniProtKB">
        <authorList>
            <consortium name="EnsemblPlants"/>
        </authorList>
    </citation>
    <scope>IDENTIFICATION</scope>
    <source>
        <strain evidence="1">DM1-3 516 R44</strain>
    </source>
</reference>
<dbReference type="Proteomes" id="UP000011115">
    <property type="component" value="Unassembled WGS sequence"/>
</dbReference>
<dbReference type="HOGENOM" id="CLU_1868755_0_0_1"/>
<reference evidence="2" key="1">
    <citation type="journal article" date="2011" name="Nature">
        <title>Genome sequence and analysis of the tuber crop potato.</title>
        <authorList>
            <consortium name="The Potato Genome Sequencing Consortium"/>
        </authorList>
    </citation>
    <scope>NUCLEOTIDE SEQUENCE [LARGE SCALE GENOMIC DNA]</scope>
    <source>
        <strain evidence="2">cv. DM1-3 516 R44</strain>
    </source>
</reference>
<dbReference type="PaxDb" id="4113-PGSC0003DMT400089012"/>
<name>M1DH89_SOLTU</name>
<keyword evidence="2" id="KW-1185">Reference proteome</keyword>
<dbReference type="InParanoid" id="M1DH89"/>
<dbReference type="EnsemblPlants" id="PGSC0003DMT400089012">
    <property type="protein sequence ID" value="PGSC0003DMT400089012"/>
    <property type="gene ID" value="PGSC0003DMG400038583"/>
</dbReference>
<dbReference type="Gramene" id="PGSC0003DMT400089012">
    <property type="protein sequence ID" value="PGSC0003DMT400089012"/>
    <property type="gene ID" value="PGSC0003DMG400038583"/>
</dbReference>
<evidence type="ECO:0000313" key="1">
    <source>
        <dbReference type="EnsemblPlants" id="PGSC0003DMT400089012"/>
    </source>
</evidence>
<evidence type="ECO:0000313" key="2">
    <source>
        <dbReference type="Proteomes" id="UP000011115"/>
    </source>
</evidence>